<dbReference type="EMBL" id="JAAFZH010000001">
    <property type="protein sequence ID" value="NDU93244.1"/>
    <property type="molecule type" value="Genomic_DNA"/>
</dbReference>
<evidence type="ECO:0000313" key="1">
    <source>
        <dbReference type="EMBL" id="NDU93244.1"/>
    </source>
</evidence>
<name>A0A6L9KY95_9BACT</name>
<accession>A0A6L9KY95</accession>
<sequence>MQLLSTIRILKSGQLICSHFHIANGYNNVSFKKLLYKMLIRSKVVITLMWLLSTGLVWGQSGTTLAEEYYKAGEFEKAANEYAKLLRTDVTWIRLSRYINSLQKSNKIDEANKYLRKQQKSDDPNRFYYELLLGQLATQQGDTISASKLYTAALQASKSSINKLEKVATAFNEAGEPRWAIKSLEMAREVSKEPTAYSEDLMTLYRSTGQTERAIDEIITTSKQSDKKESVLAALQGYINTKEEPLVEKALYTKIQQEPNELAYNELLIWYFIQKQKFSRALLQEKATDKRVKLNGSRVYDLGVLAMNNKEYKTAAEAFEYITTTYPQGQLYPFARRLVIQAREEQVKNTYPVDKTEIRKLITDYQKMLQEIGTNIKTLEALRSTANLYGNYLDSKDTALTVLDLAIDLGKTDKNFVDRCKLDKGDIYLLKGEPWESTLLYSQVEKSQKEELLGYEAKLKNAKLHYYKGNLAVAKDLLDVLKLATSREIANDAEQLSLLIVDNTGMDSTEAAMKEYASIDLLLFQNKTDEAIDALKDMWTRYKDHTLADEILWLRANTYMKQGKNAEALEDLKQITTAFPNDILGDDALFTQAKIYEERLKDKTAAMEAYQKVLTQYPGSIYGAESRKRYRSLRGDTVN</sequence>
<comment type="caution">
    <text evidence="1">The sequence shown here is derived from an EMBL/GenBank/DDBJ whole genome shotgun (WGS) entry which is preliminary data.</text>
</comment>
<dbReference type="SUPFAM" id="SSF48452">
    <property type="entry name" value="TPR-like"/>
    <property type="match status" value="2"/>
</dbReference>
<dbReference type="InterPro" id="IPR011990">
    <property type="entry name" value="TPR-like_helical_dom_sf"/>
</dbReference>
<organism evidence="1 2">
    <name type="scientific">Spirosoma terrae</name>
    <dbReference type="NCBI Taxonomy" id="1968276"/>
    <lineage>
        <taxon>Bacteria</taxon>
        <taxon>Pseudomonadati</taxon>
        <taxon>Bacteroidota</taxon>
        <taxon>Cytophagia</taxon>
        <taxon>Cytophagales</taxon>
        <taxon>Cytophagaceae</taxon>
        <taxon>Spirosoma</taxon>
    </lineage>
</organism>
<gene>
    <name evidence="1" type="ORF">GK108_00005</name>
</gene>
<evidence type="ECO:0000313" key="2">
    <source>
        <dbReference type="Proteomes" id="UP000474175"/>
    </source>
</evidence>
<proteinExistence type="predicted"/>
<reference evidence="1 2" key="1">
    <citation type="submission" date="2020-02" db="EMBL/GenBank/DDBJ databases">
        <title>Draft genome sequence of two Spirosoma agri KCTC 52727 and Spirosoma terrae KCTC 52035.</title>
        <authorList>
            <person name="Rojas J."/>
            <person name="Ambika Manirajan B."/>
            <person name="Suarez C."/>
            <person name="Ratering S."/>
            <person name="Schnell S."/>
        </authorList>
    </citation>
    <scope>NUCLEOTIDE SEQUENCE [LARGE SCALE GENOMIC DNA]</scope>
    <source>
        <strain evidence="1 2">KCTC 52035</strain>
    </source>
</reference>
<dbReference type="Pfam" id="PF25058">
    <property type="entry name" value="ARM_TT21"/>
    <property type="match status" value="1"/>
</dbReference>
<dbReference type="Proteomes" id="UP000474175">
    <property type="component" value="Unassembled WGS sequence"/>
</dbReference>
<dbReference type="AlphaFoldDB" id="A0A6L9KY95"/>
<keyword evidence="2" id="KW-1185">Reference proteome</keyword>
<protein>
    <submittedName>
        <fullName evidence="1">Tetratricopeptide repeat protein</fullName>
    </submittedName>
</protein>
<dbReference type="SMART" id="SM00028">
    <property type="entry name" value="TPR"/>
    <property type="match status" value="5"/>
</dbReference>
<dbReference type="Gene3D" id="1.25.40.10">
    <property type="entry name" value="Tetratricopeptide repeat domain"/>
    <property type="match status" value="3"/>
</dbReference>
<dbReference type="InterPro" id="IPR019734">
    <property type="entry name" value="TPR_rpt"/>
</dbReference>